<feature type="region of interest" description="Disordered" evidence="1">
    <location>
        <begin position="1"/>
        <end position="61"/>
    </location>
</feature>
<reference evidence="2 3" key="1">
    <citation type="submission" date="2021-08" db="EMBL/GenBank/DDBJ databases">
        <authorList>
            <person name="Peeters C."/>
        </authorList>
    </citation>
    <scope>NUCLEOTIDE SEQUENCE [LARGE SCALE GENOMIC DNA]</scope>
    <source>
        <strain evidence="2 3">LMG 32289</strain>
    </source>
</reference>
<organism evidence="2 3">
    <name type="scientific">Cupriavidus pampae</name>
    <dbReference type="NCBI Taxonomy" id="659251"/>
    <lineage>
        <taxon>Bacteria</taxon>
        <taxon>Pseudomonadati</taxon>
        <taxon>Pseudomonadota</taxon>
        <taxon>Betaproteobacteria</taxon>
        <taxon>Burkholderiales</taxon>
        <taxon>Burkholderiaceae</taxon>
        <taxon>Cupriavidus</taxon>
    </lineage>
</organism>
<keyword evidence="3" id="KW-1185">Reference proteome</keyword>
<feature type="compositionally biased region" description="Basic and acidic residues" evidence="1">
    <location>
        <begin position="40"/>
        <end position="50"/>
    </location>
</feature>
<gene>
    <name evidence="2" type="ORF">LMG32289_06164</name>
</gene>
<accession>A0ABN7ZLN6</accession>
<evidence type="ECO:0008006" key="4">
    <source>
        <dbReference type="Google" id="ProtNLM"/>
    </source>
</evidence>
<evidence type="ECO:0000256" key="1">
    <source>
        <dbReference type="SAM" id="MobiDB-lite"/>
    </source>
</evidence>
<dbReference type="EMBL" id="CAJZAG010000016">
    <property type="protein sequence ID" value="CAG9185925.1"/>
    <property type="molecule type" value="Genomic_DNA"/>
</dbReference>
<evidence type="ECO:0000313" key="3">
    <source>
        <dbReference type="Proteomes" id="UP000706525"/>
    </source>
</evidence>
<comment type="caution">
    <text evidence="2">The sequence shown here is derived from an EMBL/GenBank/DDBJ whole genome shotgun (WGS) entry which is preliminary data.</text>
</comment>
<sequence length="182" mass="19628">MYPIRRIPQAAHGDGTRRREPAASDVNGFSDALQKRRRQRPADDEPRDAPSGRPPQAVSPLPMTVQGLVNAAAASGVSVDTHTATRGAEPPASTDAAATLMDGGLPALIEAHPHFRVISGPWAGLEVRAAYRGPQVVVQLRPKTASQERVLGKSKQLIQDQIFADTGRWVRIDIEEAAHARR</sequence>
<protein>
    <recommendedName>
        <fullName evidence="4">Flagellar hook-length control protein FliK</fullName>
    </recommendedName>
</protein>
<dbReference type="Proteomes" id="UP000706525">
    <property type="component" value="Unassembled WGS sequence"/>
</dbReference>
<proteinExistence type="predicted"/>
<evidence type="ECO:0000313" key="2">
    <source>
        <dbReference type="EMBL" id="CAG9185925.1"/>
    </source>
</evidence>
<name>A0ABN7ZLN6_9BURK</name>